<evidence type="ECO:0000256" key="14">
    <source>
        <dbReference type="ARBA" id="ARBA00033245"/>
    </source>
</evidence>
<dbReference type="GO" id="GO:0005886">
    <property type="term" value="C:plasma membrane"/>
    <property type="evidence" value="ECO:0007669"/>
    <property type="project" value="UniProtKB-SubCell"/>
</dbReference>
<evidence type="ECO:0000256" key="3">
    <source>
        <dbReference type="ARBA" id="ARBA00015325"/>
    </source>
</evidence>
<evidence type="ECO:0000256" key="1">
    <source>
        <dbReference type="ARBA" id="ARBA00004651"/>
    </source>
</evidence>
<feature type="region of interest" description="Disordered" evidence="17">
    <location>
        <begin position="307"/>
        <end position="395"/>
    </location>
</feature>
<evidence type="ECO:0000256" key="12">
    <source>
        <dbReference type="ARBA" id="ARBA00026028"/>
    </source>
</evidence>
<evidence type="ECO:0000256" key="7">
    <source>
        <dbReference type="ARBA" id="ARBA00022927"/>
    </source>
</evidence>
<dbReference type="GO" id="GO:0015031">
    <property type="term" value="P:protein transport"/>
    <property type="evidence" value="ECO:0007669"/>
    <property type="project" value="UniProtKB-KW"/>
</dbReference>
<dbReference type="PANTHER" id="PTHR12428">
    <property type="entry name" value="OXA1"/>
    <property type="match status" value="1"/>
</dbReference>
<evidence type="ECO:0000256" key="9">
    <source>
        <dbReference type="ARBA" id="ARBA00023136"/>
    </source>
</evidence>
<feature type="transmembrane region" description="Helical" evidence="18">
    <location>
        <begin position="213"/>
        <end position="232"/>
    </location>
</feature>
<evidence type="ECO:0000259" key="19">
    <source>
        <dbReference type="Pfam" id="PF02096"/>
    </source>
</evidence>
<feature type="compositionally biased region" description="Low complexity" evidence="17">
    <location>
        <begin position="328"/>
        <end position="351"/>
    </location>
</feature>
<dbReference type="GO" id="GO:0032977">
    <property type="term" value="F:membrane insertase activity"/>
    <property type="evidence" value="ECO:0007669"/>
    <property type="project" value="InterPro"/>
</dbReference>
<gene>
    <name evidence="20" type="ORF">SAMN04489765_0231</name>
</gene>
<organism evidence="20 21">
    <name type="scientific">Tsukamurella pulmonis</name>
    <dbReference type="NCBI Taxonomy" id="47312"/>
    <lineage>
        <taxon>Bacteria</taxon>
        <taxon>Bacillati</taxon>
        <taxon>Actinomycetota</taxon>
        <taxon>Actinomycetes</taxon>
        <taxon>Mycobacteriales</taxon>
        <taxon>Tsukamurellaceae</taxon>
        <taxon>Tsukamurella</taxon>
    </lineage>
</organism>
<evidence type="ECO:0000256" key="6">
    <source>
        <dbReference type="ARBA" id="ARBA00022692"/>
    </source>
</evidence>
<proteinExistence type="inferred from homology"/>
<dbReference type="AlphaFoldDB" id="A0A1H1AI79"/>
<evidence type="ECO:0000256" key="17">
    <source>
        <dbReference type="SAM" id="MobiDB-lite"/>
    </source>
</evidence>
<comment type="function">
    <text evidence="11">Required for the insertion and/or proper folding and/or complex formation of integral membrane proteins into the membrane. Involved in integration of membrane proteins that insert both dependently and independently of the Sec translocase complex, as well as at least some lipoproteins. Aids folding of multispanning membrane proteins.</text>
</comment>
<protein>
    <recommendedName>
        <fullName evidence="3">Membrane protein insertase YidC</fullName>
    </recommendedName>
    <alternativeName>
        <fullName evidence="15">Foldase YidC</fullName>
    </alternativeName>
    <alternativeName>
        <fullName evidence="14">Membrane integrase YidC</fullName>
    </alternativeName>
    <alternativeName>
        <fullName evidence="13">Membrane protein YidC</fullName>
    </alternativeName>
</protein>
<dbReference type="InterPro" id="IPR001708">
    <property type="entry name" value="YidC/ALB3/OXA1/COX18"/>
</dbReference>
<comment type="subcellular location">
    <subcellularLocation>
        <location evidence="1">Cell membrane</location>
        <topology evidence="1">Multi-pass membrane protein</topology>
    </subcellularLocation>
    <subcellularLocation>
        <location evidence="16">Membrane</location>
        <topology evidence="16">Multi-pass membrane protein</topology>
    </subcellularLocation>
</comment>
<keyword evidence="10" id="KW-0143">Chaperone</keyword>
<feature type="transmembrane region" description="Helical" evidence="18">
    <location>
        <begin position="39"/>
        <end position="56"/>
    </location>
</feature>
<dbReference type="Pfam" id="PF02096">
    <property type="entry name" value="60KD_IMP"/>
    <property type="match status" value="1"/>
</dbReference>
<dbReference type="InterPro" id="IPR047196">
    <property type="entry name" value="YidC_ALB_C"/>
</dbReference>
<evidence type="ECO:0000256" key="15">
    <source>
        <dbReference type="ARBA" id="ARBA00033342"/>
    </source>
</evidence>
<reference evidence="21" key="1">
    <citation type="submission" date="2016-10" db="EMBL/GenBank/DDBJ databases">
        <authorList>
            <person name="Varghese N."/>
            <person name="Submissions S."/>
        </authorList>
    </citation>
    <scope>NUCLEOTIDE SEQUENCE [LARGE SCALE GENOMIC DNA]</scope>
    <source>
        <strain evidence="21">DSM 44142</strain>
    </source>
</reference>
<evidence type="ECO:0000256" key="4">
    <source>
        <dbReference type="ARBA" id="ARBA00022448"/>
    </source>
</evidence>
<comment type="subunit">
    <text evidence="12">Interacts with the Sec translocase complex via SecD. Specifically interacts with transmembrane segments of nascent integral membrane proteins during membrane integration.</text>
</comment>
<evidence type="ECO:0000256" key="18">
    <source>
        <dbReference type="SAM" id="Phobius"/>
    </source>
</evidence>
<dbReference type="PANTHER" id="PTHR12428:SF65">
    <property type="entry name" value="CYTOCHROME C OXIDASE ASSEMBLY PROTEIN COX18, MITOCHONDRIAL"/>
    <property type="match status" value="1"/>
</dbReference>
<dbReference type="STRING" id="47312.SAMN04489765_0231"/>
<feature type="compositionally biased region" description="Basic and acidic residues" evidence="17">
    <location>
        <begin position="307"/>
        <end position="317"/>
    </location>
</feature>
<evidence type="ECO:0000256" key="5">
    <source>
        <dbReference type="ARBA" id="ARBA00022475"/>
    </source>
</evidence>
<feature type="domain" description="Membrane insertase YidC/Oxa/ALB C-terminal" evidence="19">
    <location>
        <begin position="41"/>
        <end position="295"/>
    </location>
</feature>
<keyword evidence="7" id="KW-0653">Protein transport</keyword>
<dbReference type="NCBIfam" id="NF002899">
    <property type="entry name" value="PRK03449.1"/>
    <property type="match status" value="1"/>
</dbReference>
<keyword evidence="9 18" id="KW-0472">Membrane</keyword>
<dbReference type="InterPro" id="IPR028055">
    <property type="entry name" value="YidC/Oxa/ALB_C"/>
</dbReference>
<keyword evidence="21" id="KW-1185">Reference proteome</keyword>
<feature type="compositionally biased region" description="Low complexity" evidence="17">
    <location>
        <begin position="378"/>
        <end position="387"/>
    </location>
</feature>
<dbReference type="NCBIfam" id="TIGR03592">
    <property type="entry name" value="yidC_oxa1_cterm"/>
    <property type="match status" value="1"/>
</dbReference>
<keyword evidence="5" id="KW-1003">Cell membrane</keyword>
<evidence type="ECO:0000256" key="2">
    <source>
        <dbReference type="ARBA" id="ARBA00010527"/>
    </source>
</evidence>
<dbReference type="GO" id="GO:0051205">
    <property type="term" value="P:protein insertion into membrane"/>
    <property type="evidence" value="ECO:0007669"/>
    <property type="project" value="TreeGrafter"/>
</dbReference>
<evidence type="ECO:0000256" key="13">
    <source>
        <dbReference type="ARBA" id="ARBA00031538"/>
    </source>
</evidence>
<keyword evidence="4" id="KW-0813">Transport</keyword>
<name>A0A1H1AI79_9ACTN</name>
<accession>A0A1H1AI79</accession>
<dbReference type="Proteomes" id="UP000183053">
    <property type="component" value="Unassembled WGS sequence"/>
</dbReference>
<evidence type="ECO:0000256" key="16">
    <source>
        <dbReference type="RuleBase" id="RU003945"/>
    </source>
</evidence>
<evidence type="ECO:0000256" key="8">
    <source>
        <dbReference type="ARBA" id="ARBA00022989"/>
    </source>
</evidence>
<sequence length="395" mass="44417">MSSFNPMSLDYVYYPVSGIMWVWHKVFSFVPGLGPDSGITWALSVIFLVLTLRAILYKPFVRQIKTTRQMQEFQPQMQALRKKYGKDRQKLALEMQKLQKEHGFNPLLGCLPALLQVPVFIGLFHVLRSFNRMSGGTTQLFGSPDMNAYETRHTANYFFSATDVQSFLDARLFGVPLSSYVQEPVKQFQAFMPVSPPDANGVIPYIEPNFEKWWIIALSVPLMIVAALATHFNSRASIARQPVASLDNPQTAIMNRLMLWVFPIGVLVGGFFLPVAILIYWVTQNIWTYFQQHIVFGKLDKEDEEKKRLAQEKRAENAPKPGAKPKKGGAATSLTKAADTAAADTTAGDAEGTTEEKAPSKPTPGAKPKAQHPSGNARQQQRNQQQRNRSKKRKR</sequence>
<feature type="transmembrane region" description="Helical" evidence="18">
    <location>
        <begin position="257"/>
        <end position="282"/>
    </location>
</feature>
<dbReference type="EMBL" id="FNLF01000002">
    <property type="protein sequence ID" value="SDQ39231.1"/>
    <property type="molecule type" value="Genomic_DNA"/>
</dbReference>
<comment type="similarity">
    <text evidence="2">Belongs to the OXA1/ALB3/YidC family. Type 1 subfamily.</text>
</comment>
<evidence type="ECO:0000313" key="20">
    <source>
        <dbReference type="EMBL" id="SDQ39231.1"/>
    </source>
</evidence>
<keyword evidence="6 16" id="KW-0812">Transmembrane</keyword>
<dbReference type="CDD" id="cd20070">
    <property type="entry name" value="5TM_YidC_Alb3"/>
    <property type="match status" value="1"/>
</dbReference>
<feature type="transmembrane region" description="Helical" evidence="18">
    <location>
        <begin position="12"/>
        <end position="33"/>
    </location>
</feature>
<evidence type="ECO:0000256" key="11">
    <source>
        <dbReference type="ARBA" id="ARBA00025034"/>
    </source>
</evidence>
<evidence type="ECO:0000256" key="10">
    <source>
        <dbReference type="ARBA" id="ARBA00023186"/>
    </source>
</evidence>
<keyword evidence="8 18" id="KW-1133">Transmembrane helix</keyword>
<evidence type="ECO:0000313" key="21">
    <source>
        <dbReference type="Proteomes" id="UP000183053"/>
    </source>
</evidence>